<evidence type="ECO:0000313" key="3">
    <source>
        <dbReference type="Proteomes" id="UP000237819"/>
    </source>
</evidence>
<evidence type="ECO:0000313" key="2">
    <source>
        <dbReference type="EMBL" id="PQO43236.1"/>
    </source>
</evidence>
<dbReference type="Proteomes" id="UP000237819">
    <property type="component" value="Unassembled WGS sequence"/>
</dbReference>
<dbReference type="AlphaFoldDB" id="A0A2S8GFK1"/>
<dbReference type="SUPFAM" id="SSF143011">
    <property type="entry name" value="RelE-like"/>
    <property type="match status" value="1"/>
</dbReference>
<gene>
    <name evidence="2" type="ORF">C5Y93_26415</name>
</gene>
<sequence>MRYEIVLSRQAQRELNEAADWLAERAGNPAIAEKWFTGFLQTLSSLEQMPQRCGLAREDRHFSTELRQILYGRRQKYRAIFTIQEKRVVVLTIRRGAMSDLQPSDLED</sequence>
<dbReference type="Pfam" id="PF05016">
    <property type="entry name" value="ParE_toxin"/>
    <property type="match status" value="1"/>
</dbReference>
<reference evidence="2 3" key="1">
    <citation type="submission" date="2018-02" db="EMBL/GenBank/DDBJ databases">
        <title>Comparative genomes isolates from brazilian mangrove.</title>
        <authorList>
            <person name="Araujo J.E."/>
            <person name="Taketani R.G."/>
            <person name="Silva M.C.P."/>
            <person name="Loureco M.V."/>
            <person name="Andreote F.D."/>
        </authorList>
    </citation>
    <scope>NUCLEOTIDE SEQUENCE [LARGE SCALE GENOMIC DNA]</scope>
    <source>
        <strain evidence="2 3">Nap-Phe MGV</strain>
    </source>
</reference>
<dbReference type="InterPro" id="IPR035093">
    <property type="entry name" value="RelE/ParE_toxin_dom_sf"/>
</dbReference>
<name>A0A2S8GFK1_9BACT</name>
<dbReference type="RefSeq" id="WP_105338449.1">
    <property type="nucleotide sequence ID" value="NZ_PUHZ01000024.1"/>
</dbReference>
<dbReference type="EMBL" id="PUHZ01000024">
    <property type="protein sequence ID" value="PQO43236.1"/>
    <property type="molecule type" value="Genomic_DNA"/>
</dbReference>
<comment type="caution">
    <text evidence="2">The sequence shown here is derived from an EMBL/GenBank/DDBJ whole genome shotgun (WGS) entry which is preliminary data.</text>
</comment>
<dbReference type="InterPro" id="IPR007712">
    <property type="entry name" value="RelE/ParE_toxin"/>
</dbReference>
<organism evidence="2 3">
    <name type="scientific">Blastopirellula marina</name>
    <dbReference type="NCBI Taxonomy" id="124"/>
    <lineage>
        <taxon>Bacteria</taxon>
        <taxon>Pseudomonadati</taxon>
        <taxon>Planctomycetota</taxon>
        <taxon>Planctomycetia</taxon>
        <taxon>Pirellulales</taxon>
        <taxon>Pirellulaceae</taxon>
        <taxon>Blastopirellula</taxon>
    </lineage>
</organism>
<keyword evidence="1" id="KW-1277">Toxin-antitoxin system</keyword>
<accession>A0A2S8GFK1</accession>
<proteinExistence type="predicted"/>
<evidence type="ECO:0000256" key="1">
    <source>
        <dbReference type="ARBA" id="ARBA00022649"/>
    </source>
</evidence>
<protein>
    <submittedName>
        <fullName evidence="2">Type II toxin-antitoxin system RelE/ParE family toxin</fullName>
    </submittedName>
</protein>
<dbReference type="Gene3D" id="3.30.2310.20">
    <property type="entry name" value="RelE-like"/>
    <property type="match status" value="1"/>
</dbReference>
<dbReference type="OrthoDB" id="286630at2"/>